<keyword evidence="2" id="KW-1185">Reference proteome</keyword>
<name>N6VYV7_9GAMM</name>
<accession>N6VYV7</accession>
<dbReference type="Proteomes" id="UP000013165">
    <property type="component" value="Unassembled WGS sequence"/>
</dbReference>
<dbReference type="OrthoDB" id="318536at2"/>
<comment type="caution">
    <text evidence="1">The sequence shown here is derived from an EMBL/GenBank/DDBJ whole genome shotgun (WGS) entry which is preliminary data.</text>
</comment>
<reference evidence="1 2" key="1">
    <citation type="journal article" date="2013" name="Genome Announc.">
        <title>Genome Sequence of the Polycyclic Aromatic Hydrocarbon-Degrading Bacterium Strain Marinobacter nanhaiticus D15-8WT.</title>
        <authorList>
            <person name="Cui Z."/>
            <person name="Gao W."/>
            <person name="Li Q."/>
            <person name="Xu G."/>
            <person name="Zheng L."/>
        </authorList>
    </citation>
    <scope>NUCLEOTIDE SEQUENCE [LARGE SCALE GENOMIC DNA]</scope>
    <source>
        <strain evidence="1 2">D15-8W</strain>
    </source>
</reference>
<sequence length="314" mass="34574">MYKTTGDVMQGFSKEHTVPYLLQTGDLAMACAMSESVQPLLMSFGRVTTDPDQLAVMMSLQAGGCAEDRGREAELQSIAALRARNPEEAEDAIIRQKRYYALAAERYFKGWRHFKAYYGDPETEECPDFDEDLDEFIYLAGLLSGLQALNAEIQSTAPIGVPKNVGSVAARATSCLDNEKWWGAPMGLRATVWAMIPGAQPEGEDAFERLDASDALGEAAGVRISHVFHVIAAWNKGDMERVRAVIRRHAEAIEKRPPADGWVLVDQLATHNILAISDKLWMENTGHRTPMGGLGTFWDDEAPTGEVIDLDSLL</sequence>
<protein>
    <submittedName>
        <fullName evidence="1">Uncharacterized protein</fullName>
    </submittedName>
</protein>
<dbReference type="eggNOG" id="ENOG502ZAH0">
    <property type="taxonomic scope" value="Bacteria"/>
</dbReference>
<dbReference type="EMBL" id="APLQ01000011">
    <property type="protein sequence ID" value="ENO15450.2"/>
    <property type="molecule type" value="Genomic_DNA"/>
</dbReference>
<dbReference type="AlphaFoldDB" id="N6VYV7"/>
<evidence type="ECO:0000313" key="2">
    <source>
        <dbReference type="Proteomes" id="UP000013165"/>
    </source>
</evidence>
<dbReference type="PATRIC" id="fig|626887.3.peg.1771"/>
<gene>
    <name evidence="1" type="ORF">J057_08866</name>
</gene>
<proteinExistence type="predicted"/>
<evidence type="ECO:0000313" key="1">
    <source>
        <dbReference type="EMBL" id="ENO15450.2"/>
    </source>
</evidence>
<dbReference type="STRING" id="626887.J057_08866"/>
<dbReference type="HOGENOM" id="CLU_787092_0_0_6"/>
<organism evidence="1 2">
    <name type="scientific">Marinobacter nanhaiticus D15-8W</name>
    <dbReference type="NCBI Taxonomy" id="626887"/>
    <lineage>
        <taxon>Bacteria</taxon>
        <taxon>Pseudomonadati</taxon>
        <taxon>Pseudomonadota</taxon>
        <taxon>Gammaproteobacteria</taxon>
        <taxon>Pseudomonadales</taxon>
        <taxon>Marinobacteraceae</taxon>
        <taxon>Marinobacter</taxon>
    </lineage>
</organism>